<dbReference type="HOGENOM" id="CLU_3237404_0_0_6"/>
<evidence type="ECO:0000313" key="2">
    <source>
        <dbReference type="Proteomes" id="UP000001603"/>
    </source>
</evidence>
<comment type="caution">
    <text evidence="1">The sequence shown here is derived from an EMBL/GenBank/DDBJ whole genome shotgun (WGS) entry which is preliminary data.</text>
</comment>
<evidence type="ECO:0000313" key="1">
    <source>
        <dbReference type="EMBL" id="EAS62493.1"/>
    </source>
</evidence>
<proteinExistence type="predicted"/>
<gene>
    <name evidence="1" type="ORF">VAS14_07254</name>
</gene>
<sequence>MNFLKYHRDLGAKGNRLRKTFAFWCGWFVIKITDQETLAWLWP</sequence>
<organism evidence="1 2">
    <name type="scientific">Photobacterium angustum (strain S14 / CCUG 15956)</name>
    <name type="common">Vibrio sp. (strain S14 / CCUG 15956)</name>
    <dbReference type="NCBI Taxonomy" id="314292"/>
    <lineage>
        <taxon>Bacteria</taxon>
        <taxon>Pseudomonadati</taxon>
        <taxon>Pseudomonadota</taxon>
        <taxon>Gammaproteobacteria</taxon>
        <taxon>Vibrionales</taxon>
        <taxon>Vibrionaceae</taxon>
        <taxon>Photobacterium</taxon>
    </lineage>
</organism>
<protein>
    <submittedName>
        <fullName evidence="1">Uncharacterized protein</fullName>
    </submittedName>
</protein>
<dbReference type="EMBL" id="AAOJ01000019">
    <property type="protein sequence ID" value="EAS62493.1"/>
    <property type="molecule type" value="Genomic_DNA"/>
</dbReference>
<dbReference type="Proteomes" id="UP000001603">
    <property type="component" value="Unassembled WGS sequence"/>
</dbReference>
<name>Q1ZJX4_PHOAS</name>
<reference evidence="1 2" key="1">
    <citation type="journal article" date="2009" name="Proc. Natl. Acad. Sci. U.S.A.">
        <title>The genomic basis of trophic strategy in marine bacteria.</title>
        <authorList>
            <person name="Lauro F.M."/>
            <person name="McDougald D."/>
            <person name="Thomas T."/>
            <person name="Williams T.J."/>
            <person name="Egan S."/>
            <person name="Rice S."/>
            <person name="DeMaere M.Z."/>
            <person name="Ting L."/>
            <person name="Ertan H."/>
            <person name="Johnson J."/>
            <person name="Ferriera S."/>
            <person name="Lapidus A."/>
            <person name="Anderson I."/>
            <person name="Kyrpides N."/>
            <person name="Munk A.C."/>
            <person name="Detter C."/>
            <person name="Han C.S."/>
            <person name="Brown M.V."/>
            <person name="Robb F.T."/>
            <person name="Kjelleberg S."/>
            <person name="Cavicchioli R."/>
        </authorList>
    </citation>
    <scope>NUCLEOTIDE SEQUENCE [LARGE SCALE GENOMIC DNA]</scope>
    <source>
        <strain evidence="1 2">S14</strain>
    </source>
</reference>
<dbReference type="AlphaFoldDB" id="Q1ZJX4"/>
<accession>Q1ZJX4</accession>